<accession>A0ABQ9UDB2</accession>
<evidence type="ECO:0000313" key="3">
    <source>
        <dbReference type="Proteomes" id="UP001266305"/>
    </source>
</evidence>
<keyword evidence="3" id="KW-1185">Reference proteome</keyword>
<reference evidence="2 3" key="1">
    <citation type="submission" date="2023-05" db="EMBL/GenBank/DDBJ databases">
        <title>B98-5 Cell Line De Novo Hybrid Assembly: An Optical Mapping Approach.</title>
        <authorList>
            <person name="Kananen K."/>
            <person name="Auerbach J.A."/>
            <person name="Kautto E."/>
            <person name="Blachly J.S."/>
        </authorList>
    </citation>
    <scope>NUCLEOTIDE SEQUENCE [LARGE SCALE GENOMIC DNA]</scope>
    <source>
        <strain evidence="2">B95-8</strain>
        <tissue evidence="2">Cell line</tissue>
    </source>
</reference>
<dbReference type="EMBL" id="JASSZA010000013">
    <property type="protein sequence ID" value="KAK2095036.1"/>
    <property type="molecule type" value="Genomic_DNA"/>
</dbReference>
<sequence length="189" mass="20416">MRPSKSVGPSPERAESEDAGSRRPPNANCRPGKEPDMLRVGTHGGCPSRLAVPTPPGSHCSPICLDPIPILPWDLNTCTGLPCRSPLLHSTIIHCALCLAPETQLPQRTVVTEEEPSSNHTVMIQETLQQASVELAEQHHLVVSSDDVEGIETVTVYTQGGEASEFIVYVQEAMRPGEEQAVEQPAQEL</sequence>
<proteinExistence type="predicted"/>
<gene>
    <name evidence="2" type="ORF">P7K49_026452</name>
</gene>
<protein>
    <recommendedName>
        <fullName evidence="4">Zinc finger protein ZFAT</fullName>
    </recommendedName>
</protein>
<feature type="region of interest" description="Disordered" evidence="1">
    <location>
        <begin position="1"/>
        <end position="38"/>
    </location>
</feature>
<evidence type="ECO:0000313" key="2">
    <source>
        <dbReference type="EMBL" id="KAK2095036.1"/>
    </source>
</evidence>
<comment type="caution">
    <text evidence="2">The sequence shown here is derived from an EMBL/GenBank/DDBJ whole genome shotgun (WGS) entry which is preliminary data.</text>
</comment>
<evidence type="ECO:0008006" key="4">
    <source>
        <dbReference type="Google" id="ProtNLM"/>
    </source>
</evidence>
<evidence type="ECO:0000256" key="1">
    <source>
        <dbReference type="SAM" id="MobiDB-lite"/>
    </source>
</evidence>
<organism evidence="2 3">
    <name type="scientific">Saguinus oedipus</name>
    <name type="common">Cotton-top tamarin</name>
    <name type="synonym">Oedipomidas oedipus</name>
    <dbReference type="NCBI Taxonomy" id="9490"/>
    <lineage>
        <taxon>Eukaryota</taxon>
        <taxon>Metazoa</taxon>
        <taxon>Chordata</taxon>
        <taxon>Craniata</taxon>
        <taxon>Vertebrata</taxon>
        <taxon>Euteleostomi</taxon>
        <taxon>Mammalia</taxon>
        <taxon>Eutheria</taxon>
        <taxon>Euarchontoglires</taxon>
        <taxon>Primates</taxon>
        <taxon>Haplorrhini</taxon>
        <taxon>Platyrrhini</taxon>
        <taxon>Cebidae</taxon>
        <taxon>Callitrichinae</taxon>
        <taxon>Saguinus</taxon>
    </lineage>
</organism>
<dbReference type="Proteomes" id="UP001266305">
    <property type="component" value="Unassembled WGS sequence"/>
</dbReference>
<name>A0ABQ9UDB2_SAGOE</name>
<feature type="compositionally biased region" description="Basic and acidic residues" evidence="1">
    <location>
        <begin position="12"/>
        <end position="21"/>
    </location>
</feature>